<dbReference type="Proteomes" id="UP000176780">
    <property type="component" value="Unassembled WGS sequence"/>
</dbReference>
<dbReference type="InterPro" id="IPR001584">
    <property type="entry name" value="Integrase_cat-core"/>
</dbReference>
<evidence type="ECO:0000313" key="2">
    <source>
        <dbReference type="EMBL" id="OGE05366.1"/>
    </source>
</evidence>
<proteinExistence type="predicted"/>
<dbReference type="InterPro" id="IPR055247">
    <property type="entry name" value="InsJ-like_HTH"/>
</dbReference>
<dbReference type="AlphaFoldDB" id="A0A1F5HML9"/>
<dbReference type="EMBL" id="MFBQ01000005">
    <property type="protein sequence ID" value="OGE05366.1"/>
    <property type="molecule type" value="Genomic_DNA"/>
</dbReference>
<dbReference type="InterPro" id="IPR009057">
    <property type="entry name" value="Homeodomain-like_sf"/>
</dbReference>
<evidence type="ECO:0000313" key="3">
    <source>
        <dbReference type="Proteomes" id="UP000176780"/>
    </source>
</evidence>
<dbReference type="Gene3D" id="3.30.420.10">
    <property type="entry name" value="Ribonuclease H-like superfamily/Ribonuclease H"/>
    <property type="match status" value="1"/>
</dbReference>
<reference evidence="2 3" key="1">
    <citation type="journal article" date="2016" name="Nat. Commun.">
        <title>Thousands of microbial genomes shed light on interconnected biogeochemical processes in an aquifer system.</title>
        <authorList>
            <person name="Anantharaman K."/>
            <person name="Brown C.T."/>
            <person name="Hug L.A."/>
            <person name="Sharon I."/>
            <person name="Castelle C.J."/>
            <person name="Probst A.J."/>
            <person name="Thomas B.C."/>
            <person name="Singh A."/>
            <person name="Wilkins M.J."/>
            <person name="Karaoz U."/>
            <person name="Brodie E.L."/>
            <person name="Williams K.H."/>
            <person name="Hubbard S.S."/>
            <person name="Banfield J.F."/>
        </authorList>
    </citation>
    <scope>NUCLEOTIDE SEQUENCE [LARGE SCALE GENOMIC DNA]</scope>
</reference>
<dbReference type="SUPFAM" id="SSF46689">
    <property type="entry name" value="Homeodomain-like"/>
    <property type="match status" value="1"/>
</dbReference>
<feature type="domain" description="Integrase catalytic" evidence="1">
    <location>
        <begin position="142"/>
        <end position="303"/>
    </location>
</feature>
<protein>
    <recommendedName>
        <fullName evidence="1">Integrase catalytic domain-containing protein</fullName>
    </recommendedName>
</protein>
<dbReference type="Pfam" id="PF13518">
    <property type="entry name" value="HTH_28"/>
    <property type="match status" value="1"/>
</dbReference>
<dbReference type="GO" id="GO:0003676">
    <property type="term" value="F:nucleic acid binding"/>
    <property type="evidence" value="ECO:0007669"/>
    <property type="project" value="InterPro"/>
</dbReference>
<dbReference type="STRING" id="1797727.A3B51_03035"/>
<comment type="caution">
    <text evidence="2">The sequence shown here is derived from an EMBL/GenBank/DDBJ whole genome shotgun (WGS) entry which is preliminary data.</text>
</comment>
<dbReference type="InterPro" id="IPR036397">
    <property type="entry name" value="RNaseH_sf"/>
</dbReference>
<dbReference type="GO" id="GO:0015074">
    <property type="term" value="P:DNA integration"/>
    <property type="evidence" value="ECO:0007669"/>
    <property type="project" value="InterPro"/>
</dbReference>
<accession>A0A1F5HML9</accession>
<name>A0A1F5HML9_9BACT</name>
<dbReference type="SUPFAM" id="SSF53098">
    <property type="entry name" value="Ribonuclease H-like"/>
    <property type="match status" value="1"/>
</dbReference>
<gene>
    <name evidence="2" type="ORF">A3B51_03035</name>
</gene>
<dbReference type="InterPro" id="IPR012337">
    <property type="entry name" value="RNaseH-like_sf"/>
</dbReference>
<dbReference type="Pfam" id="PF13683">
    <property type="entry name" value="rve_3"/>
    <property type="match status" value="1"/>
</dbReference>
<sequence length="308" mass="37550">MRIHNVELDANELLRLRVMDAYQTMVCEGKVNVRYLCRLMGIGKSTFYKWKKRYKRFNLTTIKSYSRRPKSLRTISWQTVVEICQWKRDYPAKSHYYLYQLWIKRGRTPPCSPKTIYNWWKRRNLIIARHRRKRRPTRLFNHASVPGELVQLDTKFLEGRRRYQYTAIDVVTKWRYLRAYKHIGATSTVDFLERLLTRAKSKDIKLKRIQTDNGSEFQTEPIKYLKEHNINHQYTWIHTPDQNGCVERSHKTDDDEFYHLVETRDLTLEELNKKLEEWTNYYNTQRLHFSLDFDTLEEYLQKHKVSTI</sequence>
<organism evidence="2 3">
    <name type="scientific">Candidatus Curtissbacteria bacterium RIFCSPLOWO2_01_FULL_41_18</name>
    <dbReference type="NCBI Taxonomy" id="1797727"/>
    <lineage>
        <taxon>Bacteria</taxon>
        <taxon>Candidatus Curtissiibacteriota</taxon>
    </lineage>
</organism>
<evidence type="ECO:0000259" key="1">
    <source>
        <dbReference type="PROSITE" id="PS50994"/>
    </source>
</evidence>
<dbReference type="PROSITE" id="PS50994">
    <property type="entry name" value="INTEGRASE"/>
    <property type="match status" value="1"/>
</dbReference>